<evidence type="ECO:0000313" key="3">
    <source>
        <dbReference type="Proteomes" id="UP000515317"/>
    </source>
</evidence>
<dbReference type="RefSeq" id="WP_222876884.1">
    <property type="nucleotide sequence ID" value="NZ_AP023361.1"/>
</dbReference>
<feature type="chain" id="PRO_5027937874" description="UrcA family protein" evidence="1">
    <location>
        <begin position="24"/>
        <end position="123"/>
    </location>
</feature>
<proteinExistence type="predicted"/>
<dbReference type="EMBL" id="AP023361">
    <property type="protein sequence ID" value="BCJ90240.1"/>
    <property type="molecule type" value="Genomic_DNA"/>
</dbReference>
<evidence type="ECO:0000313" key="2">
    <source>
        <dbReference type="EMBL" id="BCJ90240.1"/>
    </source>
</evidence>
<organism evidence="2 3">
    <name type="scientific">Terrihabitans soli</name>
    <dbReference type="NCBI Taxonomy" id="708113"/>
    <lineage>
        <taxon>Bacteria</taxon>
        <taxon>Pseudomonadati</taxon>
        <taxon>Pseudomonadota</taxon>
        <taxon>Alphaproteobacteria</taxon>
        <taxon>Hyphomicrobiales</taxon>
        <taxon>Terrihabitans</taxon>
    </lineage>
</organism>
<sequence>MRNSIKTVFAAALLVAAGAAAYAADISDTQAPVGGQCLAGAPVVLTSTSDGALRVEVTKLMDEAVAVAESPEWVASPRPVFLWASEAKVACGKAYGYLRSGYQDAEYLYKCECFHSRMISYMH</sequence>
<protein>
    <recommendedName>
        <fullName evidence="4">UrcA family protein</fullName>
    </recommendedName>
</protein>
<evidence type="ECO:0008006" key="4">
    <source>
        <dbReference type="Google" id="ProtNLM"/>
    </source>
</evidence>
<gene>
    <name evidence="2" type="ORF">IZ6_09750</name>
</gene>
<name>A0A6S6QTI9_9HYPH</name>
<accession>A0A6S6QTI9</accession>
<dbReference type="Proteomes" id="UP000515317">
    <property type="component" value="Chromosome"/>
</dbReference>
<dbReference type="AlphaFoldDB" id="A0A6S6QTI9"/>
<keyword evidence="3" id="KW-1185">Reference proteome</keyword>
<keyword evidence="1" id="KW-0732">Signal</keyword>
<reference evidence="2 3" key="1">
    <citation type="submission" date="2020-08" db="EMBL/GenBank/DDBJ databases">
        <title>Genome sequence of Rhizobiales bacterium strain IZ6.</title>
        <authorList>
            <person name="Nakai R."/>
            <person name="Naganuma T."/>
        </authorList>
    </citation>
    <scope>NUCLEOTIDE SEQUENCE [LARGE SCALE GENOMIC DNA]</scope>
    <source>
        <strain evidence="2 3">IZ6</strain>
    </source>
</reference>
<dbReference type="KEGG" id="tso:IZ6_09750"/>
<evidence type="ECO:0000256" key="1">
    <source>
        <dbReference type="SAM" id="SignalP"/>
    </source>
</evidence>
<feature type="signal peptide" evidence="1">
    <location>
        <begin position="1"/>
        <end position="23"/>
    </location>
</feature>